<organism evidence="1 2">
    <name type="scientific">Panagrolaimus sp. ES5</name>
    <dbReference type="NCBI Taxonomy" id="591445"/>
    <lineage>
        <taxon>Eukaryota</taxon>
        <taxon>Metazoa</taxon>
        <taxon>Ecdysozoa</taxon>
        <taxon>Nematoda</taxon>
        <taxon>Chromadorea</taxon>
        <taxon>Rhabditida</taxon>
        <taxon>Tylenchina</taxon>
        <taxon>Panagrolaimomorpha</taxon>
        <taxon>Panagrolaimoidea</taxon>
        <taxon>Panagrolaimidae</taxon>
        <taxon>Panagrolaimus</taxon>
    </lineage>
</organism>
<evidence type="ECO:0000313" key="1">
    <source>
        <dbReference type="Proteomes" id="UP000887579"/>
    </source>
</evidence>
<dbReference type="Proteomes" id="UP000887579">
    <property type="component" value="Unplaced"/>
</dbReference>
<evidence type="ECO:0000313" key="2">
    <source>
        <dbReference type="WBParaSite" id="ES5_v2.g24156.t1"/>
    </source>
</evidence>
<proteinExistence type="predicted"/>
<name>A0AC34G3U2_9BILA</name>
<sequence length="114" mass="13434">MERIIKEEIIIRHEKNSFLPKEQFGFRSAHLQNALNVLSVWCKEKSLFINASKTMHVQYGTPNPAANYSINDIDIIQKEVTRDLGFYIQNDLSMTHHIDMIYSITKMEWNKSYI</sequence>
<accession>A0AC34G3U2</accession>
<dbReference type="WBParaSite" id="ES5_v2.g24156.t1">
    <property type="protein sequence ID" value="ES5_v2.g24156.t1"/>
    <property type="gene ID" value="ES5_v2.g24156"/>
</dbReference>
<reference evidence="2" key="1">
    <citation type="submission" date="2022-11" db="UniProtKB">
        <authorList>
            <consortium name="WormBaseParasite"/>
        </authorList>
    </citation>
    <scope>IDENTIFICATION</scope>
</reference>
<protein>
    <submittedName>
        <fullName evidence="2">Reverse transcriptase domain-containing protein</fullName>
    </submittedName>
</protein>